<protein>
    <recommendedName>
        <fullName evidence="4">MxaL protein</fullName>
    </recommendedName>
</protein>
<proteinExistence type="predicted"/>
<evidence type="ECO:0008006" key="4">
    <source>
        <dbReference type="Google" id="ProtNLM"/>
    </source>
</evidence>
<organism evidence="2 3">
    <name type="scientific">Rubrivivax gelatinosus</name>
    <name type="common">Rhodocyclus gelatinosus</name>
    <name type="synonym">Rhodopseudomonas gelatinosa</name>
    <dbReference type="NCBI Taxonomy" id="28068"/>
    <lineage>
        <taxon>Bacteria</taxon>
        <taxon>Pseudomonadati</taxon>
        <taxon>Pseudomonadota</taxon>
        <taxon>Betaproteobacteria</taxon>
        <taxon>Burkholderiales</taxon>
        <taxon>Sphaerotilaceae</taxon>
        <taxon>Rubrivivax</taxon>
    </lineage>
</organism>
<evidence type="ECO:0000313" key="3">
    <source>
        <dbReference type="Proteomes" id="UP001041814"/>
    </source>
</evidence>
<keyword evidence="3" id="KW-1185">Reference proteome</keyword>
<comment type="caution">
    <text evidence="2">The sequence shown here is derived from an EMBL/GenBank/DDBJ whole genome shotgun (WGS) entry which is preliminary data.</text>
</comment>
<dbReference type="EMBL" id="NRRU01000085">
    <property type="protein sequence ID" value="MBK1714892.1"/>
    <property type="molecule type" value="Genomic_DNA"/>
</dbReference>
<evidence type="ECO:0000256" key="1">
    <source>
        <dbReference type="SAM" id="MobiDB-lite"/>
    </source>
</evidence>
<name>A0ABS1DXS6_RUBGE</name>
<gene>
    <name evidence="2" type="ORF">CKO43_19200</name>
</gene>
<dbReference type="Gene3D" id="3.40.50.410">
    <property type="entry name" value="von Willebrand factor, type A domain"/>
    <property type="match status" value="1"/>
</dbReference>
<dbReference type="InterPro" id="IPR036465">
    <property type="entry name" value="vWFA_dom_sf"/>
</dbReference>
<sequence>MLARGAALRRRPRLLLTGLAALAFALALLRPALPWPTAIGSTLLVLDITQSMNVADARWQGRMVTRLAYTRELLRRVLQQLPCGHRAGLAVFTERKTMLLMAPVEVCAHGAALDDTLGGLDWRMAWAADSHLFYGSYSALDEIERRWPGSTLAFFTDGDQAPALTPGREPRYERHAGTPAGVLFGVGSETPQPVPRMDADGRITGYWSAEDTAGFASPGAPTLSVADMERMARGEDVRNQAQRPEGAGASHLSQRQDAVLAAVARATGLQLRVATDPDTVVDALLALPGTQTGSRRIELHGPLVVLGALALLASLLPAPRRRRQAPAPAEAAPPSLPQPTT</sequence>
<accession>A0ABS1DXS6</accession>
<reference evidence="2" key="2">
    <citation type="journal article" date="2020" name="Microorganisms">
        <title>Osmotic Adaptation and Compatible Solute Biosynthesis of Phototrophic Bacteria as Revealed from Genome Analyses.</title>
        <authorList>
            <person name="Imhoff J.F."/>
            <person name="Rahn T."/>
            <person name="Kunzel S."/>
            <person name="Keller A."/>
            <person name="Neulinger S.C."/>
        </authorList>
    </citation>
    <scope>NUCLEOTIDE SEQUENCE</scope>
    <source>
        <strain evidence="2">IM 151</strain>
    </source>
</reference>
<evidence type="ECO:0000313" key="2">
    <source>
        <dbReference type="EMBL" id="MBK1714892.1"/>
    </source>
</evidence>
<feature type="region of interest" description="Disordered" evidence="1">
    <location>
        <begin position="320"/>
        <end position="341"/>
    </location>
</feature>
<reference evidence="2" key="1">
    <citation type="submission" date="2017-08" db="EMBL/GenBank/DDBJ databases">
        <authorList>
            <person name="Imhoff J.F."/>
            <person name="Rahn T."/>
            <person name="Kuenzel S."/>
            <person name="Neulinger S.C."/>
        </authorList>
    </citation>
    <scope>NUCLEOTIDE SEQUENCE</scope>
    <source>
        <strain evidence="2">IM 151</strain>
    </source>
</reference>
<dbReference type="Proteomes" id="UP001041814">
    <property type="component" value="Unassembled WGS sequence"/>
</dbReference>